<evidence type="ECO:0000256" key="1">
    <source>
        <dbReference type="SAM" id="MobiDB-lite"/>
    </source>
</evidence>
<organism evidence="2">
    <name type="scientific">Arion vulgaris</name>
    <dbReference type="NCBI Taxonomy" id="1028688"/>
    <lineage>
        <taxon>Eukaryota</taxon>
        <taxon>Metazoa</taxon>
        <taxon>Spiralia</taxon>
        <taxon>Lophotrochozoa</taxon>
        <taxon>Mollusca</taxon>
        <taxon>Gastropoda</taxon>
        <taxon>Heterobranchia</taxon>
        <taxon>Euthyneura</taxon>
        <taxon>Panpulmonata</taxon>
        <taxon>Eupulmonata</taxon>
        <taxon>Stylommatophora</taxon>
        <taxon>Helicina</taxon>
        <taxon>Arionoidea</taxon>
        <taxon>Arionidae</taxon>
        <taxon>Arion</taxon>
    </lineage>
</organism>
<name>A0A0B7A4J5_9EUPU</name>
<evidence type="ECO:0000313" key="2">
    <source>
        <dbReference type="EMBL" id="CEK74931.1"/>
    </source>
</evidence>
<accession>A0A0B7A4J5</accession>
<dbReference type="AlphaFoldDB" id="A0A0B7A4J5"/>
<sequence>MPRCAQKHVNHATKNSTSSPCSRRNLFARELTALMRLSNLPSLSPQHIYTHFFQIFLLTDQHTNTICKV</sequence>
<reference evidence="2" key="1">
    <citation type="submission" date="2014-12" db="EMBL/GenBank/DDBJ databases">
        <title>Insight into the proteome of Arion vulgaris.</title>
        <authorList>
            <person name="Aradska J."/>
            <person name="Bulat T."/>
            <person name="Smidak R."/>
            <person name="Sarate P."/>
            <person name="Gangsoo J."/>
            <person name="Sialana F."/>
            <person name="Bilban M."/>
            <person name="Lubec G."/>
        </authorList>
    </citation>
    <scope>NUCLEOTIDE SEQUENCE</scope>
    <source>
        <tissue evidence="2">Skin</tissue>
    </source>
</reference>
<feature type="compositionally biased region" description="Polar residues" evidence="1">
    <location>
        <begin position="12"/>
        <end position="21"/>
    </location>
</feature>
<gene>
    <name evidence="2" type="primary">ORF93208</name>
</gene>
<feature type="region of interest" description="Disordered" evidence="1">
    <location>
        <begin position="1"/>
        <end position="21"/>
    </location>
</feature>
<proteinExistence type="predicted"/>
<dbReference type="EMBL" id="HACG01028066">
    <property type="protein sequence ID" value="CEK74931.1"/>
    <property type="molecule type" value="Transcribed_RNA"/>
</dbReference>
<feature type="compositionally biased region" description="Basic residues" evidence="1">
    <location>
        <begin position="1"/>
        <end position="11"/>
    </location>
</feature>
<protein>
    <submittedName>
        <fullName evidence="2">Uncharacterized protein</fullName>
    </submittedName>
</protein>